<keyword evidence="3" id="KW-1185">Reference proteome</keyword>
<dbReference type="InterPro" id="IPR023631">
    <property type="entry name" value="Amidase_dom"/>
</dbReference>
<dbReference type="InterPro" id="IPR000120">
    <property type="entry name" value="Amidase"/>
</dbReference>
<evidence type="ECO:0000259" key="1">
    <source>
        <dbReference type="Pfam" id="PF01425"/>
    </source>
</evidence>
<protein>
    <submittedName>
        <fullName evidence="2">Amidase family protein</fullName>
    </submittedName>
</protein>
<dbReference type="RefSeq" id="WP_289527848.1">
    <property type="nucleotide sequence ID" value="NZ_JAUDCK010000025.1"/>
</dbReference>
<dbReference type="SUPFAM" id="SSF75304">
    <property type="entry name" value="Amidase signature (AS) enzymes"/>
    <property type="match status" value="1"/>
</dbReference>
<dbReference type="EMBL" id="JAUDCK010000025">
    <property type="protein sequence ID" value="MDM8196172.1"/>
    <property type="molecule type" value="Genomic_DNA"/>
</dbReference>
<organism evidence="2 3">
    <name type="scientific">Massilimicrobiota timonensis</name>
    <dbReference type="NCBI Taxonomy" id="1776392"/>
    <lineage>
        <taxon>Bacteria</taxon>
        <taxon>Bacillati</taxon>
        <taxon>Bacillota</taxon>
        <taxon>Erysipelotrichia</taxon>
        <taxon>Erysipelotrichales</taxon>
        <taxon>Erysipelotrichaceae</taxon>
        <taxon>Massilimicrobiota</taxon>
    </lineage>
</organism>
<accession>A0ABT7UJP3</accession>
<comment type="caution">
    <text evidence="2">The sequence shown here is derived from an EMBL/GenBank/DDBJ whole genome shotgun (WGS) entry which is preliminary data.</text>
</comment>
<feature type="domain" description="Amidase" evidence="1">
    <location>
        <begin position="30"/>
        <end position="457"/>
    </location>
</feature>
<name>A0ABT7UJP3_9FIRM</name>
<dbReference type="PANTHER" id="PTHR11895">
    <property type="entry name" value="TRANSAMIDASE"/>
    <property type="match status" value="1"/>
</dbReference>
<dbReference type="PROSITE" id="PS00571">
    <property type="entry name" value="AMIDASES"/>
    <property type="match status" value="1"/>
</dbReference>
<gene>
    <name evidence="2" type="ORF">QUV98_07575</name>
</gene>
<dbReference type="Gene3D" id="3.90.1300.10">
    <property type="entry name" value="Amidase signature (AS) domain"/>
    <property type="match status" value="1"/>
</dbReference>
<dbReference type="Proteomes" id="UP001529275">
    <property type="component" value="Unassembled WGS sequence"/>
</dbReference>
<dbReference type="InterPro" id="IPR036928">
    <property type="entry name" value="AS_sf"/>
</dbReference>
<sequence length="481" mass="53778">MMNVYSIEELHHGFKTGQILPENYYQEIWREAQYQQKRLNAFALMTFDKAQQDLKHAQFQNILSGIPYVLKDNFNTKGIYTTASSRMLADYLPVYNAHIVDLLEKAECCLIGKASMDELGMGTMNMTALTGPVLNPWNIQRVAGGSSGGCAALVGSGVVPFAIGSDTGDSIRRPAGFCGIVGMKPTWGLISRYGLIPYAASLDTVGAMTRSVKDMSIVLENIAGYDEHDMTSCTKKVPSYYQSLSSDVSHLKIAVIKNVYERLTDSRIKEKFMNCVSIFKTLGATIHEVEFPDTYLQALSPVYQIIANGEATSQHACLDGIKYGLQKQGENIDDMIIRTRSQGFHQNIQQRFILGSLALKQENQEKMFRKAQQVRRLIVNLIQDLYRHYDIILTPNGEGIAPFLNEAKQVEYTLVDDFLIVANLAGLPSLTLPCGFVDHMPVAIHIMGRCFEEQTVLNCAYALEKSLSFSQQYCQKEIQHV</sequence>
<evidence type="ECO:0000313" key="3">
    <source>
        <dbReference type="Proteomes" id="UP001529275"/>
    </source>
</evidence>
<dbReference type="InterPro" id="IPR020556">
    <property type="entry name" value="Amidase_CS"/>
</dbReference>
<reference evidence="3" key="1">
    <citation type="submission" date="2023-06" db="EMBL/GenBank/DDBJ databases">
        <title>Identification and characterization of horizontal gene transfer across gut microbiota members of farm animals based on homology search.</title>
        <authorList>
            <person name="Zeman M."/>
            <person name="Kubasova T."/>
            <person name="Jahodarova E."/>
            <person name="Nykrynova M."/>
            <person name="Rychlik I."/>
        </authorList>
    </citation>
    <scope>NUCLEOTIDE SEQUENCE [LARGE SCALE GENOMIC DNA]</scope>
    <source>
        <strain evidence="3">ET341</strain>
    </source>
</reference>
<dbReference type="PANTHER" id="PTHR11895:SF151">
    <property type="entry name" value="GLUTAMYL-TRNA(GLN) AMIDOTRANSFERASE SUBUNIT A"/>
    <property type="match status" value="1"/>
</dbReference>
<evidence type="ECO:0000313" key="2">
    <source>
        <dbReference type="EMBL" id="MDM8196172.1"/>
    </source>
</evidence>
<dbReference type="Pfam" id="PF01425">
    <property type="entry name" value="Amidase"/>
    <property type="match status" value="1"/>
</dbReference>
<proteinExistence type="predicted"/>